<dbReference type="GO" id="GO:0051013">
    <property type="term" value="P:microtubule severing"/>
    <property type="evidence" value="ECO:0007669"/>
    <property type="project" value="UniProtKB-ARBA"/>
</dbReference>
<dbReference type="FunFam" id="1.10.8.60:FF:000022">
    <property type="entry name" value="Fidgetin like 1"/>
    <property type="match status" value="1"/>
</dbReference>
<evidence type="ECO:0000256" key="4">
    <source>
        <dbReference type="ARBA" id="ARBA00023235"/>
    </source>
</evidence>
<keyword evidence="1" id="KW-0493">Microtubule</keyword>
<dbReference type="EMBL" id="SEYY01013878">
    <property type="protein sequence ID" value="KAB7500456.1"/>
    <property type="molecule type" value="Genomic_DNA"/>
</dbReference>
<dbReference type="InterPro" id="IPR050304">
    <property type="entry name" value="MT-severing_AAA_ATPase"/>
</dbReference>
<keyword evidence="3 7" id="KW-0067">ATP-binding</keyword>
<evidence type="ECO:0000256" key="2">
    <source>
        <dbReference type="ARBA" id="ARBA00022741"/>
    </source>
</evidence>
<feature type="domain" description="AAA+ ATPase" evidence="9">
    <location>
        <begin position="225"/>
        <end position="366"/>
    </location>
</feature>
<dbReference type="Gene3D" id="1.10.8.60">
    <property type="match status" value="1"/>
</dbReference>
<dbReference type="GO" id="GO:0000070">
    <property type="term" value="P:mitotic sister chromatid segregation"/>
    <property type="evidence" value="ECO:0007669"/>
    <property type="project" value="UniProtKB-ARBA"/>
</dbReference>
<feature type="region of interest" description="Disordered" evidence="8">
    <location>
        <begin position="135"/>
        <end position="187"/>
    </location>
</feature>
<comment type="caution">
    <text evidence="10">The sequence shown here is derived from an EMBL/GenBank/DDBJ whole genome shotgun (WGS) entry which is preliminary data.</text>
</comment>
<dbReference type="EC" id="5.6.1.1" evidence="6"/>
<dbReference type="GO" id="GO:0008568">
    <property type="term" value="F:microtubule severing ATPase activity"/>
    <property type="evidence" value="ECO:0007669"/>
    <property type="project" value="UniProtKB-EC"/>
</dbReference>
<dbReference type="GO" id="GO:0005524">
    <property type="term" value="F:ATP binding"/>
    <property type="evidence" value="ECO:0007669"/>
    <property type="project" value="UniProtKB-KW"/>
</dbReference>
<evidence type="ECO:0000256" key="3">
    <source>
        <dbReference type="ARBA" id="ARBA00022840"/>
    </source>
</evidence>
<keyword evidence="11" id="KW-1185">Reference proteome</keyword>
<dbReference type="Pfam" id="PF17862">
    <property type="entry name" value="AAA_lid_3"/>
    <property type="match status" value="1"/>
</dbReference>
<dbReference type="Proteomes" id="UP000326759">
    <property type="component" value="Unassembled WGS sequence"/>
</dbReference>
<dbReference type="GO" id="GO:0031114">
    <property type="term" value="P:regulation of microtubule depolymerization"/>
    <property type="evidence" value="ECO:0007669"/>
    <property type="project" value="UniProtKB-ARBA"/>
</dbReference>
<evidence type="ECO:0000256" key="7">
    <source>
        <dbReference type="RuleBase" id="RU003651"/>
    </source>
</evidence>
<protein>
    <recommendedName>
        <fullName evidence="6">microtubule-severing ATPase</fullName>
        <ecNumber evidence="6">5.6.1.1</ecNumber>
    </recommendedName>
</protein>
<dbReference type="InterPro" id="IPR003959">
    <property type="entry name" value="ATPase_AAA_core"/>
</dbReference>
<dbReference type="InterPro" id="IPR041569">
    <property type="entry name" value="AAA_lid_3"/>
</dbReference>
<reference evidence="10 11" key="1">
    <citation type="journal article" date="2019" name="PLoS Biol.">
        <title>Sex chromosomes control vertical transmission of feminizing Wolbachia symbionts in an isopod.</title>
        <authorList>
            <person name="Becking T."/>
            <person name="Chebbi M.A."/>
            <person name="Giraud I."/>
            <person name="Moumen B."/>
            <person name="Laverre T."/>
            <person name="Caubet Y."/>
            <person name="Peccoud J."/>
            <person name="Gilbert C."/>
            <person name="Cordaux R."/>
        </authorList>
    </citation>
    <scope>NUCLEOTIDE SEQUENCE [LARGE SCALE GENOMIC DNA]</scope>
    <source>
        <strain evidence="10">ANa2</strain>
        <tissue evidence="10">Whole body excluding digestive tract and cuticle</tissue>
    </source>
</reference>
<dbReference type="SMART" id="SM00382">
    <property type="entry name" value="AAA"/>
    <property type="match status" value="1"/>
</dbReference>
<evidence type="ECO:0000259" key="9">
    <source>
        <dbReference type="SMART" id="SM00382"/>
    </source>
</evidence>
<evidence type="ECO:0000256" key="1">
    <source>
        <dbReference type="ARBA" id="ARBA00022701"/>
    </source>
</evidence>
<gene>
    <name evidence="10" type="primary">SPAST</name>
    <name evidence="10" type="ORF">Anas_06848</name>
</gene>
<dbReference type="InterPro" id="IPR003593">
    <property type="entry name" value="AAA+_ATPase"/>
</dbReference>
<dbReference type="GO" id="GO:0005813">
    <property type="term" value="C:centrosome"/>
    <property type="evidence" value="ECO:0007669"/>
    <property type="project" value="UniProtKB-ARBA"/>
</dbReference>
<comment type="catalytic activity">
    <reaction evidence="5">
        <text>n ATP + n H2O + a microtubule = n ADP + n phosphate + (n+1) alpha/beta tubulin heterodimers.</text>
        <dbReference type="EC" id="5.6.1.1"/>
    </reaction>
</comment>
<dbReference type="PANTHER" id="PTHR23074:SF86">
    <property type="entry name" value="SPASTIN"/>
    <property type="match status" value="1"/>
</dbReference>
<comment type="similarity">
    <text evidence="7">Belongs to the AAA ATPase family.</text>
</comment>
<accession>A0A5N5T202</accession>
<feature type="compositionally biased region" description="Basic residues" evidence="8">
    <location>
        <begin position="72"/>
        <end position="81"/>
    </location>
</feature>
<dbReference type="Gene3D" id="3.40.50.300">
    <property type="entry name" value="P-loop containing nucleotide triphosphate hydrolases"/>
    <property type="match status" value="1"/>
</dbReference>
<dbReference type="GO" id="GO:0005874">
    <property type="term" value="C:microtubule"/>
    <property type="evidence" value="ECO:0007669"/>
    <property type="project" value="UniProtKB-KW"/>
</dbReference>
<evidence type="ECO:0000256" key="6">
    <source>
        <dbReference type="ARBA" id="ARBA00038871"/>
    </source>
</evidence>
<keyword evidence="2 7" id="KW-0547">Nucleotide-binding</keyword>
<dbReference type="AlphaFoldDB" id="A0A5N5T202"/>
<evidence type="ECO:0000256" key="8">
    <source>
        <dbReference type="SAM" id="MobiDB-lite"/>
    </source>
</evidence>
<name>A0A5N5T202_9CRUS</name>
<dbReference type="FunFam" id="3.40.50.300:FF:000093">
    <property type="entry name" value="Fidgetin-like 1"/>
    <property type="match status" value="1"/>
</dbReference>
<feature type="region of interest" description="Disordered" evidence="8">
    <location>
        <begin position="64"/>
        <end position="83"/>
    </location>
</feature>
<dbReference type="GO" id="GO:0016887">
    <property type="term" value="F:ATP hydrolysis activity"/>
    <property type="evidence" value="ECO:0007669"/>
    <property type="project" value="InterPro"/>
</dbReference>
<dbReference type="Pfam" id="PF00004">
    <property type="entry name" value="AAA"/>
    <property type="match status" value="1"/>
</dbReference>
<keyword evidence="4" id="KW-0413">Isomerase</keyword>
<dbReference type="PANTHER" id="PTHR23074">
    <property type="entry name" value="AAA DOMAIN-CONTAINING"/>
    <property type="match status" value="1"/>
</dbReference>
<sequence length="473" mass="51876">MKTNLIMAKERLEMLDSLLHLQKMEVDEPGIEHAEKHTSQIVNIRNTSHTSLAKSNKVIYKGKLPNGVARSNPHRSKAKGISHREEVPMSFDAPVAPKVPLNKKTAKTKVPTVVENSSSSAGKNIVGVKRGVYNNNRSQTLPRNVGARKPINKPLQPSSGPFPRRQNSPVRRGGTANRGVGAGVHKRSRSAGVLPALKGVAKRALQEIVILPSLRPELFTGLRSPARGLLLFGPPGNGKTLLARTVASESSATFFNISASTLTTSTLTSRYVGEGEKLVKAMFSVARELQPSIIFIDEIDSLLCERRESEHEASRRLKTEFLLEFDGVKSSSEDRILIMGATNRPQELDDAALRRFSKRIYVTLPDHNTRKHLIQMLVNKQKSSLSEKELDALAKLTQGYSGSDLTALAKDAALAPIRELNPDELVSCNPSDVRGITQGDFKESLKKIRKSVPESTLASYEKWNADFGDVSST</sequence>
<organism evidence="10 11">
    <name type="scientific">Armadillidium nasatum</name>
    <dbReference type="NCBI Taxonomy" id="96803"/>
    <lineage>
        <taxon>Eukaryota</taxon>
        <taxon>Metazoa</taxon>
        <taxon>Ecdysozoa</taxon>
        <taxon>Arthropoda</taxon>
        <taxon>Crustacea</taxon>
        <taxon>Multicrustacea</taxon>
        <taxon>Malacostraca</taxon>
        <taxon>Eumalacostraca</taxon>
        <taxon>Peracarida</taxon>
        <taxon>Isopoda</taxon>
        <taxon>Oniscidea</taxon>
        <taxon>Crinocheta</taxon>
        <taxon>Armadillidiidae</taxon>
        <taxon>Armadillidium</taxon>
    </lineage>
</organism>
<dbReference type="InterPro" id="IPR027417">
    <property type="entry name" value="P-loop_NTPase"/>
</dbReference>
<evidence type="ECO:0000256" key="5">
    <source>
        <dbReference type="ARBA" id="ARBA00036378"/>
    </source>
</evidence>
<evidence type="ECO:0000313" key="11">
    <source>
        <dbReference type="Proteomes" id="UP000326759"/>
    </source>
</evidence>
<dbReference type="InterPro" id="IPR003960">
    <property type="entry name" value="ATPase_AAA_CS"/>
</dbReference>
<dbReference type="SUPFAM" id="SSF52540">
    <property type="entry name" value="P-loop containing nucleoside triphosphate hydrolases"/>
    <property type="match status" value="1"/>
</dbReference>
<feature type="compositionally biased region" description="Polar residues" evidence="8">
    <location>
        <begin position="155"/>
        <end position="169"/>
    </location>
</feature>
<proteinExistence type="inferred from homology"/>
<dbReference type="PROSITE" id="PS00674">
    <property type="entry name" value="AAA"/>
    <property type="match status" value="1"/>
</dbReference>
<evidence type="ECO:0000313" key="10">
    <source>
        <dbReference type="EMBL" id="KAB7500456.1"/>
    </source>
</evidence>
<dbReference type="OrthoDB" id="10251136at2759"/>